<evidence type="ECO:0000313" key="5">
    <source>
        <dbReference type="Proteomes" id="UP001235064"/>
    </source>
</evidence>
<feature type="domain" description="PhoU" evidence="3">
    <location>
        <begin position="122"/>
        <end position="204"/>
    </location>
</feature>
<dbReference type="InterPro" id="IPR038078">
    <property type="entry name" value="PhoU-like_sf"/>
</dbReference>
<proteinExistence type="inferred from homology"/>
<dbReference type="Pfam" id="PF01895">
    <property type="entry name" value="PhoU"/>
    <property type="match status" value="2"/>
</dbReference>
<keyword evidence="1 2" id="KW-0592">Phosphate transport</keyword>
<evidence type="ECO:0000256" key="2">
    <source>
        <dbReference type="PIRNR" id="PIRNR003107"/>
    </source>
</evidence>
<sequence>MREFFHQSLEDVQERLVEISDLVTVAMDKATQAFSASNVALAEEVISEDSIIDEKAVALDELAIEILARQQPVARDLRIVVTALRVSASLERMGDIAEHIAQLTRMRFPERAIPKGLKGTFKRMGELDVEVARTLTELLRTQNLELIEAIRDADDQIDELHISVFEKVLGDSWSGEAGATVDATLASRYHERFADHAVNVAKKVVYLATGDWNVDTDSITIIAEQAADTES</sequence>
<reference evidence="4 5" key="1">
    <citation type="submission" date="2023-06" db="EMBL/GenBank/DDBJ databases">
        <title>Microbacterium sp. nov., isolated from a waste landfill.</title>
        <authorList>
            <person name="Wen W."/>
        </authorList>
    </citation>
    <scope>NUCLEOTIDE SEQUENCE [LARGE SCALE GENOMIC DNA]</scope>
    <source>
        <strain evidence="4 5">ASV49</strain>
    </source>
</reference>
<dbReference type="InterPro" id="IPR028366">
    <property type="entry name" value="PhoU"/>
</dbReference>
<evidence type="ECO:0000256" key="1">
    <source>
        <dbReference type="ARBA" id="ARBA00022592"/>
    </source>
</evidence>
<dbReference type="InterPro" id="IPR026022">
    <property type="entry name" value="PhoU_dom"/>
</dbReference>
<evidence type="ECO:0000313" key="4">
    <source>
        <dbReference type="EMBL" id="MDL9981071.1"/>
    </source>
</evidence>
<comment type="caution">
    <text evidence="4">The sequence shown here is derived from an EMBL/GenBank/DDBJ whole genome shotgun (WGS) entry which is preliminary data.</text>
</comment>
<dbReference type="PIRSF" id="PIRSF003107">
    <property type="entry name" value="PhoU"/>
    <property type="match status" value="1"/>
</dbReference>
<dbReference type="Proteomes" id="UP001235064">
    <property type="component" value="Unassembled WGS sequence"/>
</dbReference>
<dbReference type="SUPFAM" id="SSF109755">
    <property type="entry name" value="PhoU-like"/>
    <property type="match status" value="1"/>
</dbReference>
<comment type="subunit">
    <text evidence="2">Homodimer.</text>
</comment>
<feature type="domain" description="PhoU" evidence="3">
    <location>
        <begin position="17"/>
        <end position="103"/>
    </location>
</feature>
<name>A0ABT7N320_9MICO</name>
<keyword evidence="2" id="KW-0813">Transport</keyword>
<keyword evidence="5" id="KW-1185">Reference proteome</keyword>
<comment type="function">
    <text evidence="2">Plays a role in the regulation of phosphate uptake.</text>
</comment>
<comment type="subcellular location">
    <subcellularLocation>
        <location evidence="2">Cytoplasm</location>
    </subcellularLocation>
</comment>
<protein>
    <recommendedName>
        <fullName evidence="2">Phosphate-specific transport system accessory protein PhoU</fullName>
    </recommendedName>
</protein>
<keyword evidence="2" id="KW-0963">Cytoplasm</keyword>
<dbReference type="RefSeq" id="WP_286290061.1">
    <property type="nucleotide sequence ID" value="NZ_JASXSZ010000006.1"/>
</dbReference>
<organism evidence="4 5">
    <name type="scientific">Microbacterium candidum</name>
    <dbReference type="NCBI Taxonomy" id="3041922"/>
    <lineage>
        <taxon>Bacteria</taxon>
        <taxon>Bacillati</taxon>
        <taxon>Actinomycetota</taxon>
        <taxon>Actinomycetes</taxon>
        <taxon>Micrococcales</taxon>
        <taxon>Microbacteriaceae</taxon>
        <taxon>Microbacterium</taxon>
    </lineage>
</organism>
<comment type="similarity">
    <text evidence="2">Belongs to the PhoU family.</text>
</comment>
<accession>A0ABT7N320</accession>
<dbReference type="PANTHER" id="PTHR42930:SF3">
    <property type="entry name" value="PHOSPHATE-SPECIFIC TRANSPORT SYSTEM ACCESSORY PROTEIN PHOU"/>
    <property type="match status" value="1"/>
</dbReference>
<evidence type="ECO:0000259" key="3">
    <source>
        <dbReference type="Pfam" id="PF01895"/>
    </source>
</evidence>
<dbReference type="PANTHER" id="PTHR42930">
    <property type="entry name" value="PHOSPHATE-SPECIFIC TRANSPORT SYSTEM ACCESSORY PROTEIN PHOU"/>
    <property type="match status" value="1"/>
</dbReference>
<dbReference type="NCBIfam" id="TIGR02135">
    <property type="entry name" value="phoU_full"/>
    <property type="match status" value="1"/>
</dbReference>
<gene>
    <name evidence="4" type="primary">phoU</name>
    <name evidence="4" type="ORF">QSV35_17190</name>
</gene>
<dbReference type="EMBL" id="JASXSZ010000006">
    <property type="protein sequence ID" value="MDL9981071.1"/>
    <property type="molecule type" value="Genomic_DNA"/>
</dbReference>
<dbReference type="Gene3D" id="1.20.58.220">
    <property type="entry name" value="Phosphate transport system protein phou homolog 2, domain 2"/>
    <property type="match status" value="1"/>
</dbReference>